<gene>
    <name evidence="2" type="ORF">A3C86_00830</name>
</gene>
<comment type="caution">
    <text evidence="2">The sequence shown here is derived from an EMBL/GenBank/DDBJ whole genome shotgun (WGS) entry which is preliminary data.</text>
</comment>
<sequence length="409" mass="43939">MTNKNHSKTTILFVFLALFVLPVVTYAQNVGELNFIPPEVPGFTDYIQTPGYTDYVPSPGYTDYAVNPVYASTPYYDYGGYGYGGSGYFSANLGFGYNSYPYYYPTSIFSPFPVFVSTPVPTTTFIPTPVFAAPTPSITYAPTTIATDSHDYIGPTTVTTDSHNYTNISVVSQAAPQYPTQYVYGGGSYFNAPTYYSTPNYFPTYAPPSCSITAGPGSYGFNYGNNGTVLSWYSNNANSGYISPLVGTVAPAGSTVVYPNQNTLYTLTVSGNGGTSSCQTYTGAVNYAAPAPVYTPPVVTQTAAPYVALTQIPYTGFDFGPFGNAMYWTLLALFAVSVSYLALYFLPSLKLWQAGRGGIKSTVPAKPVASVTFQETKPVIKETAYRGTKDSMISVSKEGLAPRIVVLRA</sequence>
<feature type="transmembrane region" description="Helical" evidence="1">
    <location>
        <begin position="325"/>
        <end position="346"/>
    </location>
</feature>
<keyword evidence="1" id="KW-0812">Transmembrane</keyword>
<reference evidence="2 3" key="1">
    <citation type="journal article" date="2016" name="Nat. Commun.">
        <title>Thousands of microbial genomes shed light on interconnected biogeochemical processes in an aquifer system.</title>
        <authorList>
            <person name="Anantharaman K."/>
            <person name="Brown C.T."/>
            <person name="Hug L.A."/>
            <person name="Sharon I."/>
            <person name="Castelle C.J."/>
            <person name="Probst A.J."/>
            <person name="Thomas B.C."/>
            <person name="Singh A."/>
            <person name="Wilkins M.J."/>
            <person name="Karaoz U."/>
            <person name="Brodie E.L."/>
            <person name="Williams K.H."/>
            <person name="Hubbard S.S."/>
            <person name="Banfield J.F."/>
        </authorList>
    </citation>
    <scope>NUCLEOTIDE SEQUENCE [LARGE SCALE GENOMIC DNA]</scope>
</reference>
<evidence type="ECO:0000313" key="2">
    <source>
        <dbReference type="EMBL" id="OGG58189.1"/>
    </source>
</evidence>
<protein>
    <submittedName>
        <fullName evidence="2">Uncharacterized protein</fullName>
    </submittedName>
</protein>
<proteinExistence type="predicted"/>
<dbReference type="Proteomes" id="UP000178042">
    <property type="component" value="Unassembled WGS sequence"/>
</dbReference>
<accession>A0A1F6D9R7</accession>
<keyword evidence="1" id="KW-0472">Membrane</keyword>
<dbReference type="EMBL" id="MFLD01000044">
    <property type="protein sequence ID" value="OGG58189.1"/>
    <property type="molecule type" value="Genomic_DNA"/>
</dbReference>
<organism evidence="2 3">
    <name type="scientific">Candidatus Kaiserbacteria bacterium RIFCSPHIGHO2_02_FULL_49_16</name>
    <dbReference type="NCBI Taxonomy" id="1798490"/>
    <lineage>
        <taxon>Bacteria</taxon>
        <taxon>Candidatus Kaiseribacteriota</taxon>
    </lineage>
</organism>
<evidence type="ECO:0000313" key="3">
    <source>
        <dbReference type="Proteomes" id="UP000178042"/>
    </source>
</evidence>
<name>A0A1F6D9R7_9BACT</name>
<keyword evidence="1" id="KW-1133">Transmembrane helix</keyword>
<evidence type="ECO:0000256" key="1">
    <source>
        <dbReference type="SAM" id="Phobius"/>
    </source>
</evidence>
<dbReference type="AlphaFoldDB" id="A0A1F6D9R7"/>